<comment type="caution">
    <text evidence="2">The sequence shown here is derived from an EMBL/GenBank/DDBJ whole genome shotgun (WGS) entry which is preliminary data.</text>
</comment>
<organism evidence="2 3">
    <name type="scientific">Streptomyces caeni</name>
    <dbReference type="NCBI Taxonomy" id="2307231"/>
    <lineage>
        <taxon>Bacteria</taxon>
        <taxon>Bacillati</taxon>
        <taxon>Actinomycetota</taxon>
        <taxon>Actinomycetes</taxon>
        <taxon>Kitasatosporales</taxon>
        <taxon>Streptomycetaceae</taxon>
        <taxon>Streptomyces</taxon>
    </lineage>
</organism>
<feature type="chain" id="PRO_5045968887" description="Copper chaperone PCu(A)C" evidence="1">
    <location>
        <begin position="26"/>
        <end position="172"/>
    </location>
</feature>
<keyword evidence="3" id="KW-1185">Reference proteome</keyword>
<evidence type="ECO:0008006" key="4">
    <source>
        <dbReference type="Google" id="ProtNLM"/>
    </source>
</evidence>
<proteinExistence type="predicted"/>
<protein>
    <recommendedName>
        <fullName evidence="4">Copper chaperone PCu(A)C</fullName>
    </recommendedName>
</protein>
<reference evidence="3" key="1">
    <citation type="journal article" date="2019" name="Int. J. Syst. Evol. Microbiol.">
        <title>The Global Catalogue of Microorganisms (GCM) 10K type strain sequencing project: providing services to taxonomists for standard genome sequencing and annotation.</title>
        <authorList>
            <consortium name="The Broad Institute Genomics Platform"/>
            <consortium name="The Broad Institute Genome Sequencing Center for Infectious Disease"/>
            <person name="Wu L."/>
            <person name="Ma J."/>
        </authorList>
    </citation>
    <scope>NUCLEOTIDE SEQUENCE [LARGE SCALE GENOMIC DNA]</scope>
    <source>
        <strain evidence="3">CGMCC 1.12470</strain>
    </source>
</reference>
<evidence type="ECO:0000313" key="2">
    <source>
        <dbReference type="EMBL" id="MFD1658785.1"/>
    </source>
</evidence>
<feature type="signal peptide" evidence="1">
    <location>
        <begin position="1"/>
        <end position="25"/>
    </location>
</feature>
<accession>A0ABW4IN94</accession>
<dbReference type="Proteomes" id="UP001597261">
    <property type="component" value="Unassembled WGS sequence"/>
</dbReference>
<evidence type="ECO:0000313" key="3">
    <source>
        <dbReference type="Proteomes" id="UP001597261"/>
    </source>
</evidence>
<sequence>MEKALGTALVTAGAALVASGGMASAAPDAMRQEETRSVEAAAQPVVQIRSLTPSFTLTGAPGQTVTRTGAVLLNVFTANRTGYTVSVQANAARLTPVTPGNPDSIPVGELSVRETGTTPFLPLSNTSAVLVHAQTTPSNPRGDDLSNDYRVTIPFVRPDTYRVVLTYIAATT</sequence>
<evidence type="ECO:0000256" key="1">
    <source>
        <dbReference type="SAM" id="SignalP"/>
    </source>
</evidence>
<dbReference type="RefSeq" id="WP_381081242.1">
    <property type="nucleotide sequence ID" value="NZ_JBHUDX010000027.1"/>
</dbReference>
<name>A0ABW4IN94_9ACTN</name>
<dbReference type="EMBL" id="JBHUDX010000027">
    <property type="protein sequence ID" value="MFD1658785.1"/>
    <property type="molecule type" value="Genomic_DNA"/>
</dbReference>
<gene>
    <name evidence="2" type="ORF">ACFSL4_11335</name>
</gene>
<keyword evidence="1" id="KW-0732">Signal</keyword>